<sequence length="120" mass="13751">MSNDLLFSVLPRRGTVPVKSDRGEVKKVDKKSALHPSPQDENHPVIQEKPDRQEQQPDQQSKDYSDEHIGLIVDTTDENVEADEQEIVHNKQEFLDENSVSHTEDDDPDKDDRVHLDITV</sequence>
<feature type="region of interest" description="Disordered" evidence="1">
    <location>
        <begin position="90"/>
        <end position="120"/>
    </location>
</feature>
<feature type="region of interest" description="Disordered" evidence="1">
    <location>
        <begin position="1"/>
        <end position="69"/>
    </location>
</feature>
<comment type="caution">
    <text evidence="2">The sequence shown here is derived from an EMBL/GenBank/DDBJ whole genome shotgun (WGS) entry which is preliminary data.</text>
</comment>
<name>A0ABT7SVS5_9ALTE</name>
<evidence type="ECO:0000313" key="3">
    <source>
        <dbReference type="Proteomes" id="UP001234343"/>
    </source>
</evidence>
<organism evidence="2 3">
    <name type="scientific">Alteromonas arenosi</name>
    <dbReference type="NCBI Taxonomy" id="3055817"/>
    <lineage>
        <taxon>Bacteria</taxon>
        <taxon>Pseudomonadati</taxon>
        <taxon>Pseudomonadota</taxon>
        <taxon>Gammaproteobacteria</taxon>
        <taxon>Alteromonadales</taxon>
        <taxon>Alteromonadaceae</taxon>
        <taxon>Alteromonas/Salinimonas group</taxon>
        <taxon>Alteromonas</taxon>
    </lineage>
</organism>
<feature type="compositionally biased region" description="Basic and acidic residues" evidence="1">
    <location>
        <begin position="110"/>
        <end position="120"/>
    </location>
</feature>
<feature type="compositionally biased region" description="Basic and acidic residues" evidence="1">
    <location>
        <begin position="19"/>
        <end position="69"/>
    </location>
</feature>
<keyword evidence="3" id="KW-1185">Reference proteome</keyword>
<gene>
    <name evidence="2" type="ORF">QTP81_06645</name>
</gene>
<protein>
    <submittedName>
        <fullName evidence="2">Uncharacterized protein</fullName>
    </submittedName>
</protein>
<accession>A0ABT7SVS5</accession>
<reference evidence="2 3" key="1">
    <citation type="submission" date="2023-06" db="EMBL/GenBank/DDBJ databases">
        <title>Alteromonas sp. ASW11-36 isolated from intertidal sand.</title>
        <authorList>
            <person name="Li Y."/>
        </authorList>
    </citation>
    <scope>NUCLEOTIDE SEQUENCE [LARGE SCALE GENOMIC DNA]</scope>
    <source>
        <strain evidence="2 3">ASW11-36</strain>
    </source>
</reference>
<dbReference type="Proteomes" id="UP001234343">
    <property type="component" value="Unassembled WGS sequence"/>
</dbReference>
<evidence type="ECO:0000256" key="1">
    <source>
        <dbReference type="SAM" id="MobiDB-lite"/>
    </source>
</evidence>
<proteinExistence type="predicted"/>
<dbReference type="RefSeq" id="WP_289364563.1">
    <property type="nucleotide sequence ID" value="NZ_JAUCBP010000007.1"/>
</dbReference>
<evidence type="ECO:0000313" key="2">
    <source>
        <dbReference type="EMBL" id="MDM7860268.1"/>
    </source>
</evidence>
<dbReference type="EMBL" id="JAUCBP010000007">
    <property type="protein sequence ID" value="MDM7860268.1"/>
    <property type="molecule type" value="Genomic_DNA"/>
</dbReference>